<dbReference type="KEGG" id="esx:ESOMN_v1c03630"/>
<protein>
    <submittedName>
        <fullName evidence="3">GTP-binding protein YqeH</fullName>
    </submittedName>
</protein>
<dbReference type="GO" id="GO:0003924">
    <property type="term" value="F:GTPase activity"/>
    <property type="evidence" value="ECO:0007669"/>
    <property type="project" value="InterPro"/>
</dbReference>
<dbReference type="InterPro" id="IPR027417">
    <property type="entry name" value="P-loop_NTPase"/>
</dbReference>
<sequence>MKKCSGCGSVLQSTNEKTIGYVKNIDANYCLRCFRIKHYNDLINQDLDPKLFLQSIINICNINKKNKFYYVLDIFDLENSRIFDLEKIIAKHEVVILINKIDLLPRSVKKTKIKKYIEDYFKETPLNNAKVMLTTKRNGKYIEILEKEILKFDGDQYFIGSSNVGKTSLINAILKYSNKPAVGVESKFFNTTLDLIEIIIAKNKKIFDTPGVSRTNSLALATDPKQWKYFYFKKEVKQYSYQLEQKQAIIFGSVVWIEFVFATNVKNSIHVYANPEINLHRTKISNAFDYIDRNYNIIFPQSSNSKLLNVFKEEILIQSKYKSSEKLDILLPGLGWINFNAKEVKQVNIFVNSNTDNKNNYYNFQVRKALI</sequence>
<dbReference type="AlphaFoldDB" id="A0A2K8NY37"/>
<reference evidence="3 4" key="1">
    <citation type="submission" date="2017-11" db="EMBL/GenBank/DDBJ databases">
        <title>Genome sequence of Entomoplasma somnilux PYAN-1 (ATCC 49194).</title>
        <authorList>
            <person name="Lo W.-S."/>
            <person name="Gasparich G.E."/>
            <person name="Kuo C.-H."/>
        </authorList>
    </citation>
    <scope>NUCLEOTIDE SEQUENCE [LARGE SCALE GENOMIC DNA]</scope>
    <source>
        <strain evidence="3 4">PYAN-1</strain>
    </source>
</reference>
<dbReference type="RefSeq" id="WP_024863268.1">
    <property type="nucleotide sequence ID" value="NZ_CP024965.1"/>
</dbReference>
<dbReference type="PANTHER" id="PTHR46434:SF1">
    <property type="entry name" value="GENETIC INTERACTOR OF PROHIBITINS 3, MITOCHONDRIAL"/>
    <property type="match status" value="1"/>
</dbReference>
<dbReference type="Gene3D" id="3.40.50.300">
    <property type="entry name" value="P-loop containing nucleotide triphosphate hydrolases"/>
    <property type="match status" value="1"/>
</dbReference>
<dbReference type="EMBL" id="CP024965">
    <property type="protein sequence ID" value="ATZ18745.1"/>
    <property type="molecule type" value="Genomic_DNA"/>
</dbReference>
<name>A0A2K8NY37_9MOLU</name>
<proteinExistence type="predicted"/>
<keyword evidence="4" id="KW-1185">Reference proteome</keyword>
<dbReference type="InterPro" id="IPR010914">
    <property type="entry name" value="RsgA_GTPase_dom"/>
</dbReference>
<organism evidence="3 4">
    <name type="scientific">Williamsoniiplasma somnilux</name>
    <dbReference type="NCBI Taxonomy" id="215578"/>
    <lineage>
        <taxon>Bacteria</taxon>
        <taxon>Bacillati</taxon>
        <taxon>Mycoplasmatota</taxon>
        <taxon>Mollicutes</taxon>
        <taxon>Entomoplasmatales</taxon>
        <taxon>Williamsoniiplasma</taxon>
    </lineage>
</organism>
<dbReference type="CDD" id="cd01855">
    <property type="entry name" value="YqeH"/>
    <property type="match status" value="1"/>
</dbReference>
<dbReference type="Proteomes" id="UP000232230">
    <property type="component" value="Chromosome"/>
</dbReference>
<feature type="domain" description="NOA1/YqeH-like C-terminal" evidence="2">
    <location>
        <begin position="266"/>
        <end position="352"/>
    </location>
</feature>
<evidence type="ECO:0000313" key="4">
    <source>
        <dbReference type="Proteomes" id="UP000232230"/>
    </source>
</evidence>
<dbReference type="NCBIfam" id="TIGR03597">
    <property type="entry name" value="GTPase_YqeH"/>
    <property type="match status" value="1"/>
</dbReference>
<gene>
    <name evidence="3" type="primary">yqeH</name>
    <name evidence="3" type="ORF">ESOMN_v1c03630</name>
</gene>
<dbReference type="InterPro" id="IPR050896">
    <property type="entry name" value="Mito_lipid_metab_GTPase"/>
</dbReference>
<evidence type="ECO:0000313" key="3">
    <source>
        <dbReference type="EMBL" id="ATZ18745.1"/>
    </source>
</evidence>
<feature type="domain" description="EngC GTPase" evidence="1">
    <location>
        <begin position="91"/>
        <end position="215"/>
    </location>
</feature>
<evidence type="ECO:0000259" key="2">
    <source>
        <dbReference type="Pfam" id="PF21516"/>
    </source>
</evidence>
<dbReference type="SUPFAM" id="SSF52540">
    <property type="entry name" value="P-loop containing nucleoside triphosphate hydrolases"/>
    <property type="match status" value="1"/>
</dbReference>
<dbReference type="PANTHER" id="PTHR46434">
    <property type="entry name" value="GENETIC INTERACTOR OF PROHIBITINS 3, MITOCHONDRIAL"/>
    <property type="match status" value="1"/>
</dbReference>
<evidence type="ECO:0000259" key="1">
    <source>
        <dbReference type="Pfam" id="PF03193"/>
    </source>
</evidence>
<dbReference type="InterPro" id="IPR048422">
    <property type="entry name" value="NOA1/YqeH-like_C"/>
</dbReference>
<dbReference type="Pfam" id="PF21516">
    <property type="entry name" value="YqeH-like_C"/>
    <property type="match status" value="1"/>
</dbReference>
<dbReference type="GO" id="GO:0005525">
    <property type="term" value="F:GTP binding"/>
    <property type="evidence" value="ECO:0007669"/>
    <property type="project" value="InterPro"/>
</dbReference>
<dbReference type="Pfam" id="PF03193">
    <property type="entry name" value="RsgA_GTPase"/>
    <property type="match status" value="1"/>
</dbReference>
<accession>A0A2K8NY37</accession>
<dbReference type="InterPro" id="IPR019988">
    <property type="entry name" value="GTP-bd_ribosome_bgen_YqeH"/>
</dbReference>